<gene>
    <name evidence="2" type="ORF">MNOR_LOCUS40305</name>
</gene>
<keyword evidence="1" id="KW-0812">Transmembrane</keyword>
<proteinExistence type="predicted"/>
<evidence type="ECO:0008006" key="4">
    <source>
        <dbReference type="Google" id="ProtNLM"/>
    </source>
</evidence>
<protein>
    <recommendedName>
        <fullName evidence="4">NADH dehydrogenase subunit 6</fullName>
    </recommendedName>
</protein>
<evidence type="ECO:0000256" key="1">
    <source>
        <dbReference type="SAM" id="Phobius"/>
    </source>
</evidence>
<dbReference type="AlphaFoldDB" id="A0AAV2ST78"/>
<comment type="caution">
    <text evidence="2">The sequence shown here is derived from an EMBL/GenBank/DDBJ whole genome shotgun (WGS) entry which is preliminary data.</text>
</comment>
<evidence type="ECO:0000313" key="3">
    <source>
        <dbReference type="Proteomes" id="UP001497623"/>
    </source>
</evidence>
<feature type="transmembrane region" description="Helical" evidence="1">
    <location>
        <begin position="82"/>
        <end position="107"/>
    </location>
</feature>
<dbReference type="EMBL" id="CAXKWB010120409">
    <property type="protein sequence ID" value="CAL4236647.1"/>
    <property type="molecule type" value="Genomic_DNA"/>
</dbReference>
<reference evidence="2 3" key="1">
    <citation type="submission" date="2024-05" db="EMBL/GenBank/DDBJ databases">
        <authorList>
            <person name="Wallberg A."/>
        </authorList>
    </citation>
    <scope>NUCLEOTIDE SEQUENCE [LARGE SCALE GENOMIC DNA]</scope>
</reference>
<sequence length="127" mass="14135">MALLLLSFPAWYPLAWTNLLCLATLLPSSVWRACLRLWMGYPELMHTVLSSSYNGLSLGLASVLFDPGPLVGLYPWMAVSTYAVFFVCFLLSIICSPVPVGSVVVMYRADRLVFGRYGVLLFFSDRA</sequence>
<evidence type="ECO:0000313" key="2">
    <source>
        <dbReference type="EMBL" id="CAL4236647.1"/>
    </source>
</evidence>
<keyword evidence="3" id="KW-1185">Reference proteome</keyword>
<dbReference type="Proteomes" id="UP001497623">
    <property type="component" value="Unassembled WGS sequence"/>
</dbReference>
<keyword evidence="1" id="KW-0472">Membrane</keyword>
<keyword evidence="1" id="KW-1133">Transmembrane helix</keyword>
<name>A0AAV2ST78_MEGNR</name>
<accession>A0AAV2ST78</accession>
<organism evidence="2 3">
    <name type="scientific">Meganyctiphanes norvegica</name>
    <name type="common">Northern krill</name>
    <name type="synonym">Thysanopoda norvegica</name>
    <dbReference type="NCBI Taxonomy" id="48144"/>
    <lineage>
        <taxon>Eukaryota</taxon>
        <taxon>Metazoa</taxon>
        <taxon>Ecdysozoa</taxon>
        <taxon>Arthropoda</taxon>
        <taxon>Crustacea</taxon>
        <taxon>Multicrustacea</taxon>
        <taxon>Malacostraca</taxon>
        <taxon>Eumalacostraca</taxon>
        <taxon>Eucarida</taxon>
        <taxon>Euphausiacea</taxon>
        <taxon>Euphausiidae</taxon>
        <taxon>Meganyctiphanes</taxon>
    </lineage>
</organism>